<name>A0A430FW42_9BIFI</name>
<sequence>MTLHDDTLGTMSEQTKTEEPTFRATVAAAAGDAGASDAAAAAEPQTPFEMLEPREQLARLLRAELDGRPFCELSSVTFDHRGASIVGHILLDTLEEQGYSVDDFDAVGALTAAAVPLVSAMIQAAASRGEDLDGFVMDFVYPSVKGPSIDGKRVILLDSWLSEKSYVQTSSLVTLRNGNELSLDFGIVEHEGASVVAIASLIGGVDMTDPVIDVVNPLDGTSREIPFVQAYRESDLR</sequence>
<dbReference type="Proteomes" id="UP000287470">
    <property type="component" value="Unassembled WGS sequence"/>
</dbReference>
<comment type="caution">
    <text evidence="2">The sequence shown here is derived from an EMBL/GenBank/DDBJ whole genome shotgun (WGS) entry which is preliminary data.</text>
</comment>
<dbReference type="RefSeq" id="WP_241222794.1">
    <property type="nucleotide sequence ID" value="NZ_QXGK01000002.1"/>
</dbReference>
<accession>A0A430FW42</accession>
<gene>
    <name evidence="2" type="ORF">D2E24_0290</name>
</gene>
<keyword evidence="2" id="KW-0328">Glycosyltransferase</keyword>
<reference evidence="2 3" key="1">
    <citation type="submission" date="2018-09" db="EMBL/GenBank/DDBJ databases">
        <title>Characterization of the phylogenetic diversity of five novel species belonging to the genus Bifidobacterium.</title>
        <authorList>
            <person name="Lugli G.A."/>
            <person name="Duranti S."/>
            <person name="Milani C."/>
        </authorList>
    </citation>
    <scope>NUCLEOTIDE SEQUENCE [LARGE SCALE GENOMIC DNA]</scope>
    <source>
        <strain evidence="2 3">2033B</strain>
    </source>
</reference>
<dbReference type="AlphaFoldDB" id="A0A430FW42"/>
<evidence type="ECO:0000256" key="1">
    <source>
        <dbReference type="SAM" id="MobiDB-lite"/>
    </source>
</evidence>
<feature type="region of interest" description="Disordered" evidence="1">
    <location>
        <begin position="1"/>
        <end position="20"/>
    </location>
</feature>
<dbReference type="EMBL" id="QXGK01000002">
    <property type="protein sequence ID" value="RSX58411.1"/>
    <property type="molecule type" value="Genomic_DNA"/>
</dbReference>
<keyword evidence="3" id="KW-1185">Reference proteome</keyword>
<protein>
    <submittedName>
        <fullName evidence="2">Orotate phosphoribosyltransferase</fullName>
    </submittedName>
</protein>
<organism evidence="2 3">
    <name type="scientific">Bifidobacterium samirii</name>
    <dbReference type="NCBI Taxonomy" id="2306974"/>
    <lineage>
        <taxon>Bacteria</taxon>
        <taxon>Bacillati</taxon>
        <taxon>Actinomycetota</taxon>
        <taxon>Actinomycetes</taxon>
        <taxon>Bifidobacteriales</taxon>
        <taxon>Bifidobacteriaceae</taxon>
        <taxon>Bifidobacterium</taxon>
    </lineage>
</organism>
<dbReference type="GO" id="GO:0016757">
    <property type="term" value="F:glycosyltransferase activity"/>
    <property type="evidence" value="ECO:0007669"/>
    <property type="project" value="UniProtKB-KW"/>
</dbReference>
<evidence type="ECO:0000313" key="2">
    <source>
        <dbReference type="EMBL" id="RSX58411.1"/>
    </source>
</evidence>
<proteinExistence type="predicted"/>
<evidence type="ECO:0000313" key="3">
    <source>
        <dbReference type="Proteomes" id="UP000287470"/>
    </source>
</evidence>
<keyword evidence="2" id="KW-0808">Transferase</keyword>